<dbReference type="NCBIfam" id="TIGR00797">
    <property type="entry name" value="matE"/>
    <property type="match status" value="1"/>
</dbReference>
<evidence type="ECO:0000256" key="6">
    <source>
        <dbReference type="ARBA" id="ARBA00022989"/>
    </source>
</evidence>
<proteinExistence type="predicted"/>
<dbReference type="GO" id="GO:0042910">
    <property type="term" value="F:xenobiotic transmembrane transporter activity"/>
    <property type="evidence" value="ECO:0007669"/>
    <property type="project" value="InterPro"/>
</dbReference>
<evidence type="ECO:0000313" key="11">
    <source>
        <dbReference type="EMBL" id="RDH46725.1"/>
    </source>
</evidence>
<protein>
    <recommendedName>
        <fullName evidence="9">Multidrug-efflux transporter</fullName>
    </recommendedName>
</protein>
<accession>A0A4P9VSS7</accession>
<evidence type="ECO:0000256" key="7">
    <source>
        <dbReference type="ARBA" id="ARBA00023065"/>
    </source>
</evidence>
<gene>
    <name evidence="11" type="ORF">B9G39_12090</name>
</gene>
<evidence type="ECO:0000256" key="3">
    <source>
        <dbReference type="ARBA" id="ARBA00022449"/>
    </source>
</evidence>
<comment type="subcellular location">
    <subcellularLocation>
        <location evidence="1">Cell inner membrane</location>
        <topology evidence="1">Multi-pass membrane protein</topology>
    </subcellularLocation>
</comment>
<dbReference type="PANTHER" id="PTHR43298">
    <property type="entry name" value="MULTIDRUG RESISTANCE PROTEIN NORM-RELATED"/>
    <property type="match status" value="1"/>
</dbReference>
<feature type="transmembrane region" description="Helical" evidence="10">
    <location>
        <begin position="213"/>
        <end position="239"/>
    </location>
</feature>
<dbReference type="Pfam" id="PF01554">
    <property type="entry name" value="MatE"/>
    <property type="match status" value="2"/>
</dbReference>
<evidence type="ECO:0000256" key="8">
    <source>
        <dbReference type="ARBA" id="ARBA00023136"/>
    </source>
</evidence>
<name>A0A4P9VSS7_9GAMM</name>
<dbReference type="PIRSF" id="PIRSF006603">
    <property type="entry name" value="DinF"/>
    <property type="match status" value="1"/>
</dbReference>
<dbReference type="GO" id="GO:0006811">
    <property type="term" value="P:monoatomic ion transport"/>
    <property type="evidence" value="ECO:0007669"/>
    <property type="project" value="UniProtKB-KW"/>
</dbReference>
<dbReference type="GO" id="GO:0005886">
    <property type="term" value="C:plasma membrane"/>
    <property type="evidence" value="ECO:0007669"/>
    <property type="project" value="UniProtKB-SubCell"/>
</dbReference>
<feature type="transmembrane region" description="Helical" evidence="10">
    <location>
        <begin position="171"/>
        <end position="192"/>
    </location>
</feature>
<feature type="transmembrane region" description="Helical" evidence="10">
    <location>
        <begin position="331"/>
        <end position="354"/>
    </location>
</feature>
<feature type="transmembrane region" description="Helical" evidence="10">
    <location>
        <begin position="251"/>
        <end position="274"/>
    </location>
</feature>
<feature type="transmembrane region" description="Helical" evidence="10">
    <location>
        <begin position="112"/>
        <end position="130"/>
    </location>
</feature>
<keyword evidence="7" id="KW-0406">Ion transport</keyword>
<evidence type="ECO:0000256" key="10">
    <source>
        <dbReference type="SAM" id="Phobius"/>
    </source>
</evidence>
<comment type="caution">
    <text evidence="11">The sequence shown here is derived from an EMBL/GenBank/DDBJ whole genome shotgun (WGS) entry which is preliminary data.</text>
</comment>
<keyword evidence="2" id="KW-0813">Transport</keyword>
<keyword evidence="5 10" id="KW-0812">Transmembrane</keyword>
<keyword evidence="12" id="KW-1185">Reference proteome</keyword>
<keyword evidence="3" id="KW-0050">Antiport</keyword>
<evidence type="ECO:0000256" key="9">
    <source>
        <dbReference type="ARBA" id="ARBA00031636"/>
    </source>
</evidence>
<dbReference type="AlphaFoldDB" id="A0A4P9VSS7"/>
<feature type="transmembrane region" description="Helical" evidence="10">
    <location>
        <begin position="71"/>
        <end position="92"/>
    </location>
</feature>
<evidence type="ECO:0000256" key="5">
    <source>
        <dbReference type="ARBA" id="ARBA00022692"/>
    </source>
</evidence>
<feature type="transmembrane region" description="Helical" evidence="10">
    <location>
        <begin position="28"/>
        <end position="51"/>
    </location>
</feature>
<feature type="transmembrane region" description="Helical" evidence="10">
    <location>
        <begin position="294"/>
        <end position="311"/>
    </location>
</feature>
<dbReference type="InterPro" id="IPR002528">
    <property type="entry name" value="MATE_fam"/>
</dbReference>
<sequence length="421" mass="45908">MLSQSLLNLVDAAMVGSLGEISLAGVGIASYANFMCVSLVTGLSSGVQALVARRSGQQRTAECAQPLHVGLLVGVAVALPVSIVIYMFAPWYLKLLNSDPGVLAEGIPYFEWRVLSVAAVAFNFSFRGFWNGINHSMIYLRALLFMHIINVILSYSLIFGCFGLPEMGSAGAGLGTTLAMYLGSAIYAWMTWQMGRRHGFLQCWPDRRTWAGVLKLTIPTSLQQTLFAAGITAMFWIIGQVGSHALAVGHVLVNLALFLILPGVGLGMAATTLVSHSLGENKPDHAYQWGWDTVKIAGGVLIVLGIPFWLFPDLILSCFIYDERIRAMGILPLQLTGLTMVLDATSLVLTQALLGAGANRTVLKIAVSMQWLFFLPLAWVFGPYLGYGLIAIWLLQIIQRTLTSVIYGIIWSRRHWASIRL</sequence>
<keyword evidence="8 10" id="KW-0472">Membrane</keyword>
<dbReference type="CDD" id="cd13133">
    <property type="entry name" value="MATE_like_7"/>
    <property type="match status" value="1"/>
</dbReference>
<dbReference type="EMBL" id="NDXW01000001">
    <property type="protein sequence ID" value="RDH46725.1"/>
    <property type="molecule type" value="Genomic_DNA"/>
</dbReference>
<dbReference type="InterPro" id="IPR050222">
    <property type="entry name" value="MATE_MdtK"/>
</dbReference>
<keyword evidence="6 10" id="KW-1133">Transmembrane helix</keyword>
<feature type="transmembrane region" description="Helical" evidence="10">
    <location>
        <begin position="142"/>
        <end position="165"/>
    </location>
</feature>
<evidence type="ECO:0000256" key="2">
    <source>
        <dbReference type="ARBA" id="ARBA00022448"/>
    </source>
</evidence>
<evidence type="ECO:0000256" key="1">
    <source>
        <dbReference type="ARBA" id="ARBA00004429"/>
    </source>
</evidence>
<keyword evidence="4" id="KW-1003">Cell membrane</keyword>
<dbReference type="InterPro" id="IPR048279">
    <property type="entry name" value="MdtK-like"/>
</dbReference>
<reference evidence="11 12" key="1">
    <citation type="submission" date="2017-04" db="EMBL/GenBank/DDBJ databases">
        <title>Draft genome sequence of Zooshikella ganghwensis VG4 isolated from Red Sea sediments.</title>
        <authorList>
            <person name="Rehman Z."/>
            <person name="Alam I."/>
            <person name="Kamau A."/>
            <person name="Bajic V."/>
            <person name="Leiknes T."/>
        </authorList>
    </citation>
    <scope>NUCLEOTIDE SEQUENCE [LARGE SCALE GENOMIC DNA]</scope>
    <source>
        <strain evidence="11 12">VG4</strain>
    </source>
</reference>
<dbReference type="GO" id="GO:0015297">
    <property type="term" value="F:antiporter activity"/>
    <property type="evidence" value="ECO:0007669"/>
    <property type="project" value="UniProtKB-KW"/>
</dbReference>
<dbReference type="PANTHER" id="PTHR43298:SF2">
    <property type="entry name" value="FMN_FAD EXPORTER YEEO-RELATED"/>
    <property type="match status" value="1"/>
</dbReference>
<evidence type="ECO:0000256" key="4">
    <source>
        <dbReference type="ARBA" id="ARBA00022475"/>
    </source>
</evidence>
<organism evidence="11 12">
    <name type="scientific">Zooshikella ganghwensis</name>
    <dbReference type="NCBI Taxonomy" id="202772"/>
    <lineage>
        <taxon>Bacteria</taxon>
        <taxon>Pseudomonadati</taxon>
        <taxon>Pseudomonadota</taxon>
        <taxon>Gammaproteobacteria</taxon>
        <taxon>Oceanospirillales</taxon>
        <taxon>Zooshikellaceae</taxon>
        <taxon>Zooshikella</taxon>
    </lineage>
</organism>
<evidence type="ECO:0000313" key="12">
    <source>
        <dbReference type="Proteomes" id="UP000257039"/>
    </source>
</evidence>
<dbReference type="Proteomes" id="UP000257039">
    <property type="component" value="Unassembled WGS sequence"/>
</dbReference>